<dbReference type="InterPro" id="IPR008629">
    <property type="entry name" value="GUN4-like"/>
</dbReference>
<evidence type="ECO:0000259" key="1">
    <source>
        <dbReference type="Pfam" id="PF05419"/>
    </source>
</evidence>
<dbReference type="EMBL" id="MF101430">
    <property type="protein sequence ID" value="ARW63846.1"/>
    <property type="molecule type" value="Genomic_DNA"/>
</dbReference>
<dbReference type="GeneID" id="33357048"/>
<keyword evidence="2" id="KW-0150">Chloroplast</keyword>
<dbReference type="RefSeq" id="YP_009395078.1">
    <property type="nucleotide sequence ID" value="NC_035276.1"/>
</dbReference>
<geneLocation type="chloroplast" evidence="2"/>
<dbReference type="GO" id="GO:0046906">
    <property type="term" value="F:tetrapyrrole binding"/>
    <property type="evidence" value="ECO:0007669"/>
    <property type="project" value="TreeGrafter"/>
</dbReference>
<dbReference type="Gene3D" id="1.25.40.620">
    <property type="match status" value="1"/>
</dbReference>
<dbReference type="SUPFAM" id="SSF140869">
    <property type="entry name" value="GUN4-like"/>
    <property type="match status" value="1"/>
</dbReference>
<gene>
    <name evidence="2" type="primary">ycf53</name>
</gene>
<dbReference type="PANTHER" id="PTHR34800:SF1">
    <property type="entry name" value="TETRAPYRROLE-BINDING PROTEIN, CHLOROPLASTIC"/>
    <property type="match status" value="1"/>
</dbReference>
<name>A0A1Z1MD09_9FLOR</name>
<organism evidence="2">
    <name type="scientific">Alsidium seaforthii</name>
    <dbReference type="NCBI Taxonomy" id="2007182"/>
    <lineage>
        <taxon>Eukaryota</taxon>
        <taxon>Rhodophyta</taxon>
        <taxon>Florideophyceae</taxon>
        <taxon>Rhodymeniophycidae</taxon>
        <taxon>Ceramiales</taxon>
        <taxon>Rhodomelaceae</taxon>
        <taxon>Polysiphonioideae</taxon>
        <taxon>Alsidium</taxon>
    </lineage>
</organism>
<dbReference type="PANTHER" id="PTHR34800">
    <property type="entry name" value="TETRAPYRROLE-BINDING PROTEIN, CHLOROPLASTIC"/>
    <property type="match status" value="1"/>
</dbReference>
<dbReference type="Gene3D" id="1.10.10.1770">
    <property type="entry name" value="Gun4-like"/>
    <property type="match status" value="1"/>
</dbReference>
<dbReference type="Pfam" id="PF05419">
    <property type="entry name" value="GUN4"/>
    <property type="match status" value="1"/>
</dbReference>
<dbReference type="InterPro" id="IPR037215">
    <property type="entry name" value="GUN4-like_sf"/>
</dbReference>
<accession>A0A1Z1MD09</accession>
<reference evidence="2" key="1">
    <citation type="journal article" date="2017" name="J. Phycol.">
        <title>Analysis of chloroplast genomes and a supermatrix inform reclassification of the Rhodomelaceae (Rhodophyta).</title>
        <authorList>
            <person name="Diaz-Tapia P."/>
            <person name="Maggs C.A."/>
            <person name="West J.A."/>
            <person name="Verbruggen H."/>
        </authorList>
    </citation>
    <scope>NUCLEOTIDE SEQUENCE</scope>
    <source>
        <strain evidence="2">PD644</strain>
    </source>
</reference>
<proteinExistence type="predicted"/>
<dbReference type="CDD" id="cd16383">
    <property type="entry name" value="GUN4"/>
    <property type="match status" value="1"/>
</dbReference>
<keyword evidence="2" id="KW-0934">Plastid</keyword>
<protein>
    <recommendedName>
        <fullName evidence="1">GUN4-like domain-containing protein</fullName>
    </recommendedName>
</protein>
<dbReference type="AlphaFoldDB" id="A0A1Z1MD09"/>
<sequence length="238" mass="28358">MQEDKSTNLVSTQNIESIFNKKYYLINSSIEKKVDEICKNGQQGQNLLLQSIKQKIVVNKEDPDIIDGFIFQALMNTNTKSKLIRIMPNGVLNLRQSLNMNYQPLQDLLINQEFKEADKITQKYLCHLAQLEKKTIRKWLYFTDIQLLPIEDLFALDKLWRIYSKGKFGFSVQKKIWINSDKNWDKMWEKVYWQDKGIMRRYPQEFIWTTEAPEGHLPLFNQLRGTQTLRSLFNIINW</sequence>
<evidence type="ECO:0000313" key="2">
    <source>
        <dbReference type="EMBL" id="ARW63846.1"/>
    </source>
</evidence>
<feature type="domain" description="GUN4-like" evidence="1">
    <location>
        <begin position="97"/>
        <end position="233"/>
    </location>
</feature>